<dbReference type="Proteomes" id="UP000305948">
    <property type="component" value="Unassembled WGS sequence"/>
</dbReference>
<accession>A0A5C3MNS7</accession>
<keyword evidence="3" id="KW-1185">Reference proteome</keyword>
<evidence type="ECO:0000256" key="1">
    <source>
        <dbReference type="SAM" id="MobiDB-lite"/>
    </source>
</evidence>
<sequence length="263" mass="28323">MNIGRNIRLYSSVLSTSNSGIPMGGVSPDHDGSQAAPTPYDVASGAELLPTAEEPLDAASDWESRNRIGYAAGRVAPLDYVSNTPRPPVFLCEAFTAPHNLQKHSHPDPAIADVKKPSHTPSMPFSHMGIYRSEDMLGKDDSDASVDNSGRERPKGLMMHAPTAPPPYPKPTDVHSWLLANEAALTPLLGPASAPVQCNTEATYPTSVVSLDRPFNWIEDVQADQPIEADGFKRCSKCAISYRITDGKRCRCTASDGDGERPI</sequence>
<organism evidence="2 3">
    <name type="scientific">Heliocybe sulcata</name>
    <dbReference type="NCBI Taxonomy" id="5364"/>
    <lineage>
        <taxon>Eukaryota</taxon>
        <taxon>Fungi</taxon>
        <taxon>Dikarya</taxon>
        <taxon>Basidiomycota</taxon>
        <taxon>Agaricomycotina</taxon>
        <taxon>Agaricomycetes</taxon>
        <taxon>Gloeophyllales</taxon>
        <taxon>Gloeophyllaceae</taxon>
        <taxon>Heliocybe</taxon>
    </lineage>
</organism>
<dbReference type="EMBL" id="ML213528">
    <property type="protein sequence ID" value="TFK46650.1"/>
    <property type="molecule type" value="Genomic_DNA"/>
</dbReference>
<protein>
    <submittedName>
        <fullName evidence="2">Uncharacterized protein</fullName>
    </submittedName>
</protein>
<gene>
    <name evidence="2" type="ORF">OE88DRAFT_1667273</name>
</gene>
<name>A0A5C3MNS7_9AGAM</name>
<evidence type="ECO:0000313" key="3">
    <source>
        <dbReference type="Proteomes" id="UP000305948"/>
    </source>
</evidence>
<dbReference type="OrthoDB" id="3214773at2759"/>
<reference evidence="2 3" key="1">
    <citation type="journal article" date="2019" name="Nat. Ecol. Evol.">
        <title>Megaphylogeny resolves global patterns of mushroom evolution.</title>
        <authorList>
            <person name="Varga T."/>
            <person name="Krizsan K."/>
            <person name="Foldi C."/>
            <person name="Dima B."/>
            <person name="Sanchez-Garcia M."/>
            <person name="Sanchez-Ramirez S."/>
            <person name="Szollosi G.J."/>
            <person name="Szarkandi J.G."/>
            <person name="Papp V."/>
            <person name="Albert L."/>
            <person name="Andreopoulos W."/>
            <person name="Angelini C."/>
            <person name="Antonin V."/>
            <person name="Barry K.W."/>
            <person name="Bougher N.L."/>
            <person name="Buchanan P."/>
            <person name="Buyck B."/>
            <person name="Bense V."/>
            <person name="Catcheside P."/>
            <person name="Chovatia M."/>
            <person name="Cooper J."/>
            <person name="Damon W."/>
            <person name="Desjardin D."/>
            <person name="Finy P."/>
            <person name="Geml J."/>
            <person name="Haridas S."/>
            <person name="Hughes K."/>
            <person name="Justo A."/>
            <person name="Karasinski D."/>
            <person name="Kautmanova I."/>
            <person name="Kiss B."/>
            <person name="Kocsube S."/>
            <person name="Kotiranta H."/>
            <person name="LaButti K.M."/>
            <person name="Lechner B.E."/>
            <person name="Liimatainen K."/>
            <person name="Lipzen A."/>
            <person name="Lukacs Z."/>
            <person name="Mihaltcheva S."/>
            <person name="Morgado L.N."/>
            <person name="Niskanen T."/>
            <person name="Noordeloos M.E."/>
            <person name="Ohm R.A."/>
            <person name="Ortiz-Santana B."/>
            <person name="Ovrebo C."/>
            <person name="Racz N."/>
            <person name="Riley R."/>
            <person name="Savchenko A."/>
            <person name="Shiryaev A."/>
            <person name="Soop K."/>
            <person name="Spirin V."/>
            <person name="Szebenyi C."/>
            <person name="Tomsovsky M."/>
            <person name="Tulloss R.E."/>
            <person name="Uehling J."/>
            <person name="Grigoriev I.V."/>
            <person name="Vagvolgyi C."/>
            <person name="Papp T."/>
            <person name="Martin F.M."/>
            <person name="Miettinen O."/>
            <person name="Hibbett D.S."/>
            <person name="Nagy L.G."/>
        </authorList>
    </citation>
    <scope>NUCLEOTIDE SEQUENCE [LARGE SCALE GENOMIC DNA]</scope>
    <source>
        <strain evidence="2 3">OMC1185</strain>
    </source>
</reference>
<feature type="region of interest" description="Disordered" evidence="1">
    <location>
        <begin position="18"/>
        <end position="39"/>
    </location>
</feature>
<dbReference type="AlphaFoldDB" id="A0A5C3MNS7"/>
<feature type="region of interest" description="Disordered" evidence="1">
    <location>
        <begin position="137"/>
        <end position="168"/>
    </location>
</feature>
<evidence type="ECO:0000313" key="2">
    <source>
        <dbReference type="EMBL" id="TFK46650.1"/>
    </source>
</evidence>
<proteinExistence type="predicted"/>